<dbReference type="SUPFAM" id="SSF55811">
    <property type="entry name" value="Nudix"/>
    <property type="match status" value="1"/>
</dbReference>
<dbReference type="PANTHER" id="PTHR12992">
    <property type="entry name" value="NUDIX HYDROLASE"/>
    <property type="match status" value="1"/>
</dbReference>
<dbReference type="PROSITE" id="PS01293">
    <property type="entry name" value="NUDIX_COA"/>
    <property type="match status" value="1"/>
</dbReference>
<evidence type="ECO:0000256" key="3">
    <source>
        <dbReference type="ARBA" id="ARBA00006506"/>
    </source>
</evidence>
<evidence type="ECO:0000259" key="9">
    <source>
        <dbReference type="PROSITE" id="PS51462"/>
    </source>
</evidence>
<dbReference type="GO" id="GO:0009132">
    <property type="term" value="P:nucleoside diphosphate metabolic process"/>
    <property type="evidence" value="ECO:0007669"/>
    <property type="project" value="InterPro"/>
</dbReference>
<comment type="similarity">
    <text evidence="3">Belongs to the Nudix hydrolase family. PCD1 subfamily.</text>
</comment>
<evidence type="ECO:0000256" key="1">
    <source>
        <dbReference type="ARBA" id="ARBA00001936"/>
    </source>
</evidence>
<comment type="cofactor">
    <cofactor evidence="2">
        <name>Mg(2+)</name>
        <dbReference type="ChEBI" id="CHEBI:18420"/>
    </cofactor>
</comment>
<keyword evidence="6" id="KW-0460">Magnesium</keyword>
<evidence type="ECO:0000256" key="6">
    <source>
        <dbReference type="ARBA" id="ARBA00022842"/>
    </source>
</evidence>
<dbReference type="EMBL" id="VZZJ01000004">
    <property type="protein sequence ID" value="KAB1074944.1"/>
    <property type="molecule type" value="Genomic_DNA"/>
</dbReference>
<accession>A0A6N6MXX4</accession>
<sequence>MRPTPAGAPAEAAAFPAAFLARAAERLAADPPGPGDPLSNPGGDHSLDPDGSAVAPPGPHRQAAVLVPIVARGDGLSVLLTKRALHLRDHSGQIAFPGGKIDPADPSPLAAALREAEEEIGLRPSAVRLLGYLDPYLSATGFLVTPVIGLVEGAPALAPNPDEVAEIFEVPLAFLMDPARYALKSRPWQGRIRYFYAVPFGEKLIWGVTAGILHNLSERLSE</sequence>
<reference evidence="10 11" key="1">
    <citation type="submission" date="2019-09" db="EMBL/GenBank/DDBJ databases">
        <title>YIM 132548 draft genome.</title>
        <authorList>
            <person name="Jiang L."/>
        </authorList>
    </citation>
    <scope>NUCLEOTIDE SEQUENCE [LARGE SCALE GENOMIC DNA]</scope>
    <source>
        <strain evidence="10 11">YIM 132548</strain>
    </source>
</reference>
<dbReference type="Pfam" id="PF00293">
    <property type="entry name" value="NUDIX"/>
    <property type="match status" value="1"/>
</dbReference>
<comment type="caution">
    <text evidence="10">The sequence shown here is derived from an EMBL/GenBank/DDBJ whole genome shotgun (WGS) entry which is preliminary data.</text>
</comment>
<evidence type="ECO:0000313" key="10">
    <source>
        <dbReference type="EMBL" id="KAB1074944.1"/>
    </source>
</evidence>
<organism evidence="10 11">
    <name type="scientific">Methylobacterium planeticum</name>
    <dbReference type="NCBI Taxonomy" id="2615211"/>
    <lineage>
        <taxon>Bacteria</taxon>
        <taxon>Pseudomonadati</taxon>
        <taxon>Pseudomonadota</taxon>
        <taxon>Alphaproteobacteria</taxon>
        <taxon>Hyphomicrobiales</taxon>
        <taxon>Methylobacteriaceae</taxon>
        <taxon>Methylobacterium</taxon>
    </lineage>
</organism>
<dbReference type="NCBIfam" id="NF007980">
    <property type="entry name" value="PRK10707.1"/>
    <property type="match status" value="1"/>
</dbReference>
<dbReference type="Proteomes" id="UP000441523">
    <property type="component" value="Unassembled WGS sequence"/>
</dbReference>
<name>A0A6N6MXX4_9HYPH</name>
<keyword evidence="11" id="KW-1185">Reference proteome</keyword>
<dbReference type="InterPro" id="IPR000059">
    <property type="entry name" value="NUDIX_hydrolase_NudL_CS"/>
</dbReference>
<keyword evidence="4" id="KW-0479">Metal-binding</keyword>
<gene>
    <name evidence="10" type="ORF">F6X51_06905</name>
</gene>
<comment type="cofactor">
    <cofactor evidence="1">
        <name>Mn(2+)</name>
        <dbReference type="ChEBI" id="CHEBI:29035"/>
    </cofactor>
</comment>
<keyword evidence="7" id="KW-0464">Manganese</keyword>
<dbReference type="PROSITE" id="PS51462">
    <property type="entry name" value="NUDIX"/>
    <property type="match status" value="1"/>
</dbReference>
<dbReference type="Gene3D" id="3.90.79.10">
    <property type="entry name" value="Nucleoside Triphosphate Pyrophosphohydrolase"/>
    <property type="match status" value="1"/>
</dbReference>
<feature type="domain" description="Nudix hydrolase" evidence="9">
    <location>
        <begin position="60"/>
        <end position="196"/>
    </location>
</feature>
<evidence type="ECO:0000256" key="2">
    <source>
        <dbReference type="ARBA" id="ARBA00001946"/>
    </source>
</evidence>
<proteinExistence type="inferred from homology"/>
<dbReference type="RefSeq" id="WP_150962584.1">
    <property type="nucleotide sequence ID" value="NZ_VZZJ01000004.1"/>
</dbReference>
<evidence type="ECO:0000256" key="4">
    <source>
        <dbReference type="ARBA" id="ARBA00022723"/>
    </source>
</evidence>
<dbReference type="InterPro" id="IPR015797">
    <property type="entry name" value="NUDIX_hydrolase-like_dom_sf"/>
</dbReference>
<dbReference type="InterPro" id="IPR045121">
    <property type="entry name" value="CoAse"/>
</dbReference>
<dbReference type="GO" id="GO:0030145">
    <property type="term" value="F:manganese ion binding"/>
    <property type="evidence" value="ECO:0007669"/>
    <property type="project" value="InterPro"/>
</dbReference>
<dbReference type="AlphaFoldDB" id="A0A6N6MXX4"/>
<dbReference type="InterPro" id="IPR000086">
    <property type="entry name" value="NUDIX_hydrolase_dom"/>
</dbReference>
<evidence type="ECO:0000256" key="7">
    <source>
        <dbReference type="ARBA" id="ARBA00023211"/>
    </source>
</evidence>
<dbReference type="CDD" id="cd03426">
    <property type="entry name" value="NUDIX_CoAse_Nudt7"/>
    <property type="match status" value="1"/>
</dbReference>
<evidence type="ECO:0000256" key="5">
    <source>
        <dbReference type="ARBA" id="ARBA00022801"/>
    </source>
</evidence>
<dbReference type="GO" id="GO:0000287">
    <property type="term" value="F:magnesium ion binding"/>
    <property type="evidence" value="ECO:0007669"/>
    <property type="project" value="InterPro"/>
</dbReference>
<dbReference type="PANTHER" id="PTHR12992:SF11">
    <property type="entry name" value="MITOCHONDRIAL COENZYME A DIPHOSPHATASE NUDT8"/>
    <property type="match status" value="1"/>
</dbReference>
<keyword evidence="5" id="KW-0378">Hydrolase</keyword>
<evidence type="ECO:0000256" key="8">
    <source>
        <dbReference type="SAM" id="MobiDB-lite"/>
    </source>
</evidence>
<evidence type="ECO:0000313" key="11">
    <source>
        <dbReference type="Proteomes" id="UP000441523"/>
    </source>
</evidence>
<feature type="region of interest" description="Disordered" evidence="8">
    <location>
        <begin position="25"/>
        <end position="59"/>
    </location>
</feature>
<protein>
    <submittedName>
        <fullName evidence="10">CoA pyrophosphatase</fullName>
    </submittedName>
</protein>
<dbReference type="GO" id="GO:0010945">
    <property type="term" value="F:coenzyme A diphosphatase activity"/>
    <property type="evidence" value="ECO:0007669"/>
    <property type="project" value="InterPro"/>
</dbReference>